<protein>
    <recommendedName>
        <fullName evidence="1">Phage neck terminator protein gp12-like domain-containing protein</fullName>
    </recommendedName>
</protein>
<evidence type="ECO:0000259" key="1">
    <source>
        <dbReference type="Pfam" id="PF23961"/>
    </source>
</evidence>
<dbReference type="AlphaFoldDB" id="A0A6N4QMN0"/>
<dbReference type="Proteomes" id="UP000297613">
    <property type="component" value="Unassembled WGS sequence"/>
</dbReference>
<accession>A0A6N4QMN0</accession>
<reference evidence="2 3" key="1">
    <citation type="journal article" date="2019" name="PLoS Negl. Trop. Dis.">
        <title>Revisiting the worldwide diversity of Leptospira species in the environment.</title>
        <authorList>
            <person name="Vincent A.T."/>
            <person name="Schiettekatte O."/>
            <person name="Bourhy P."/>
            <person name="Veyrier F.J."/>
            <person name="Picardeau M."/>
        </authorList>
    </citation>
    <scope>NUCLEOTIDE SEQUENCE [LARGE SCALE GENOMIC DNA]</scope>
    <source>
        <strain evidence="2 3">201702445</strain>
    </source>
</reference>
<dbReference type="EMBL" id="RQGM01000017">
    <property type="protein sequence ID" value="TGL87108.1"/>
    <property type="molecule type" value="Genomic_DNA"/>
</dbReference>
<proteinExistence type="predicted"/>
<dbReference type="NCBIfam" id="NF047498">
    <property type="entry name" value="LIC_12616_fam"/>
    <property type="match status" value="1"/>
</dbReference>
<comment type="caution">
    <text evidence="2">The sequence shown here is derived from an EMBL/GenBank/DDBJ whole genome shotgun (WGS) entry which is preliminary data.</text>
</comment>
<name>A0A6N4QMN0_9LEPT</name>
<organism evidence="2 3">
    <name type="scientific">Leptospira yasudae</name>
    <dbReference type="NCBI Taxonomy" id="2202201"/>
    <lineage>
        <taxon>Bacteria</taxon>
        <taxon>Pseudomonadati</taxon>
        <taxon>Spirochaetota</taxon>
        <taxon>Spirochaetia</taxon>
        <taxon>Leptospirales</taxon>
        <taxon>Leptospiraceae</taxon>
        <taxon>Leptospira</taxon>
    </lineage>
</organism>
<gene>
    <name evidence="2" type="ORF">EHQ83_04920</name>
</gene>
<evidence type="ECO:0000313" key="2">
    <source>
        <dbReference type="EMBL" id="TGL87108.1"/>
    </source>
</evidence>
<feature type="domain" description="Phage neck terminator protein gp12-like" evidence="1">
    <location>
        <begin position="28"/>
        <end position="151"/>
    </location>
</feature>
<evidence type="ECO:0000313" key="3">
    <source>
        <dbReference type="Proteomes" id="UP000297613"/>
    </source>
</evidence>
<sequence length="174" mass="19692">MNFESIQSAMDKMIEEIKKPDPPIPMILADQSSLPSSYPYGVYKILELNQDSFGSASRRIESIGSAHYKETSRITQSISLNVQFLHDSSIATCWELSEKAMSWFDSKEGMIECESFSITPVLISPKIQDQTVLTASLTYEYRTSFDIIFKLRKYSEKQGESTASAPTVEYQEEA</sequence>
<dbReference type="InterPro" id="IPR057087">
    <property type="entry name" value="Gp12-like"/>
</dbReference>
<dbReference type="RefSeq" id="WP_135573752.1">
    <property type="nucleotide sequence ID" value="NZ_RQGK01000037.1"/>
</dbReference>
<dbReference type="Pfam" id="PF23961">
    <property type="entry name" value="Phage_tail_terminator_9"/>
    <property type="match status" value="1"/>
</dbReference>